<dbReference type="Proteomes" id="UP000322699">
    <property type="component" value="Unassembled WGS sequence"/>
</dbReference>
<dbReference type="InterPro" id="IPR036034">
    <property type="entry name" value="PDZ_sf"/>
</dbReference>
<reference evidence="2 3" key="1">
    <citation type="submission" date="2019-08" db="EMBL/GenBank/DDBJ databases">
        <title>Deep-cultivation of Planctomycetes and their phenomic and genomic characterization uncovers novel biology.</title>
        <authorList>
            <person name="Wiegand S."/>
            <person name="Jogler M."/>
            <person name="Boedeker C."/>
            <person name="Pinto D."/>
            <person name="Vollmers J."/>
            <person name="Rivas-Marin E."/>
            <person name="Kohn T."/>
            <person name="Peeters S.H."/>
            <person name="Heuer A."/>
            <person name="Rast P."/>
            <person name="Oberbeckmann S."/>
            <person name="Bunk B."/>
            <person name="Jeske O."/>
            <person name="Meyerdierks A."/>
            <person name="Storesund J.E."/>
            <person name="Kallscheuer N."/>
            <person name="Luecker S."/>
            <person name="Lage O.M."/>
            <person name="Pohl T."/>
            <person name="Merkel B.J."/>
            <person name="Hornburger P."/>
            <person name="Mueller R.-W."/>
            <person name="Bruemmer F."/>
            <person name="Labrenz M."/>
            <person name="Spormann A.M."/>
            <person name="Op Den Camp H."/>
            <person name="Overmann J."/>
            <person name="Amann R."/>
            <person name="Jetten M.S.M."/>
            <person name="Mascher T."/>
            <person name="Medema M.H."/>
            <person name="Devos D.P."/>
            <person name="Kaster A.-K."/>
            <person name="Ovreas L."/>
            <person name="Rohde M."/>
            <person name="Galperin M.Y."/>
            <person name="Jogler C."/>
        </authorList>
    </citation>
    <scope>NUCLEOTIDE SEQUENCE [LARGE SCALE GENOMIC DNA]</scope>
    <source>
        <strain evidence="2 3">LF1</strain>
    </source>
</reference>
<dbReference type="InterPro" id="IPR001478">
    <property type="entry name" value="PDZ"/>
</dbReference>
<dbReference type="Gene3D" id="2.30.42.10">
    <property type="match status" value="1"/>
</dbReference>
<evidence type="ECO:0000313" key="2">
    <source>
        <dbReference type="EMBL" id="KAA1262146.1"/>
    </source>
</evidence>
<evidence type="ECO:0000313" key="3">
    <source>
        <dbReference type="Proteomes" id="UP000322699"/>
    </source>
</evidence>
<dbReference type="AlphaFoldDB" id="A0A5B1CNN4"/>
<dbReference type="GO" id="GO:0008233">
    <property type="term" value="F:peptidase activity"/>
    <property type="evidence" value="ECO:0007669"/>
    <property type="project" value="UniProtKB-KW"/>
</dbReference>
<dbReference type="RefSeq" id="WP_068258561.1">
    <property type="nucleotide sequence ID" value="NZ_LWSK01000006.1"/>
</dbReference>
<dbReference type="GO" id="GO:0006508">
    <property type="term" value="P:proteolysis"/>
    <property type="evidence" value="ECO:0007669"/>
    <property type="project" value="UniProtKB-KW"/>
</dbReference>
<dbReference type="SUPFAM" id="SSF50156">
    <property type="entry name" value="PDZ domain-like"/>
    <property type="match status" value="1"/>
</dbReference>
<proteinExistence type="predicted"/>
<feature type="domain" description="PDZ" evidence="1">
    <location>
        <begin position="298"/>
        <end position="377"/>
    </location>
</feature>
<dbReference type="Pfam" id="PF13180">
    <property type="entry name" value="PDZ_2"/>
    <property type="match status" value="1"/>
</dbReference>
<gene>
    <name evidence="2" type="ORF">LF1_47080</name>
</gene>
<dbReference type="SMART" id="SM00228">
    <property type="entry name" value="PDZ"/>
    <property type="match status" value="1"/>
</dbReference>
<sequence length="392" mass="42342">MDQMKHLRPAALIATTLLVAVYCPGLHGKLQGQDTAAVAKAAASGIDSLDIDYWVTQLSHSHYLRRETAEQKLTEAGPDAVKDLAAVMLDGDLEAIERASSALTQIAIDHHPSKDGGAWQNLADLSNSTTGLIAASTRRAADEIRRQRGSQALAELRAAGVFVGVADFMIRAVSEPKIVAQIDDKWNQDIAALDWLRWLNSVDSIKLVGPAINKDVLKRVSQMPDLKSLAMEDGMLAPEDLEALKQVRTMRSLDLRYVELSKEVSTVVASLPIRDSITLMGTGTSDADVESMKAAAPGVTIEHKKGGFLGVKCMDRAAACEITEVVAASAAEQAGLIRGDVIVKIGDAVVEQFSDLQAKVNQHFAGDEMELNYLRGGQLQTTKVKLRRLIDR</sequence>
<keyword evidence="2" id="KW-0378">Hydrolase</keyword>
<name>A0A5B1CNN4_9BACT</name>
<organism evidence="2 3">
    <name type="scientific">Rubripirellula obstinata</name>
    <dbReference type="NCBI Taxonomy" id="406547"/>
    <lineage>
        <taxon>Bacteria</taxon>
        <taxon>Pseudomonadati</taxon>
        <taxon>Planctomycetota</taxon>
        <taxon>Planctomycetia</taxon>
        <taxon>Pirellulales</taxon>
        <taxon>Pirellulaceae</taxon>
        <taxon>Rubripirellula</taxon>
    </lineage>
</organism>
<dbReference type="EMBL" id="VRLW01000001">
    <property type="protein sequence ID" value="KAA1262146.1"/>
    <property type="molecule type" value="Genomic_DNA"/>
</dbReference>
<keyword evidence="2" id="KW-0645">Protease</keyword>
<protein>
    <submittedName>
        <fullName evidence="2">Serine endoprotease</fullName>
    </submittedName>
</protein>
<dbReference type="PROSITE" id="PS50106">
    <property type="entry name" value="PDZ"/>
    <property type="match status" value="1"/>
</dbReference>
<dbReference type="OrthoDB" id="251597at2"/>
<comment type="caution">
    <text evidence="2">The sequence shown here is derived from an EMBL/GenBank/DDBJ whole genome shotgun (WGS) entry which is preliminary data.</text>
</comment>
<evidence type="ECO:0000259" key="1">
    <source>
        <dbReference type="PROSITE" id="PS50106"/>
    </source>
</evidence>
<keyword evidence="3" id="KW-1185">Reference proteome</keyword>
<accession>A0A5B1CNN4</accession>